<accession>A0ACA9QAZ5</accession>
<comment type="caution">
    <text evidence="1">The sequence shown here is derived from an EMBL/GenBank/DDBJ whole genome shotgun (WGS) entry which is preliminary data.</text>
</comment>
<gene>
    <name evidence="1" type="ORF">RPERSI_LOCUS13407</name>
</gene>
<dbReference type="EMBL" id="CAJVQC010029753">
    <property type="protein sequence ID" value="CAG8743551.1"/>
    <property type="molecule type" value="Genomic_DNA"/>
</dbReference>
<keyword evidence="2" id="KW-1185">Reference proteome</keyword>
<evidence type="ECO:0000313" key="1">
    <source>
        <dbReference type="EMBL" id="CAG8743551.1"/>
    </source>
</evidence>
<feature type="non-terminal residue" evidence="1">
    <location>
        <position position="1"/>
    </location>
</feature>
<protein>
    <submittedName>
        <fullName evidence="1">31365_t:CDS:1</fullName>
    </submittedName>
</protein>
<proteinExistence type="predicted"/>
<organism evidence="1 2">
    <name type="scientific">Racocetra persica</name>
    <dbReference type="NCBI Taxonomy" id="160502"/>
    <lineage>
        <taxon>Eukaryota</taxon>
        <taxon>Fungi</taxon>
        <taxon>Fungi incertae sedis</taxon>
        <taxon>Mucoromycota</taxon>
        <taxon>Glomeromycotina</taxon>
        <taxon>Glomeromycetes</taxon>
        <taxon>Diversisporales</taxon>
        <taxon>Gigasporaceae</taxon>
        <taxon>Racocetra</taxon>
    </lineage>
</organism>
<sequence length="478" mass="55026">IKKRKSKDLIDPNFISNSNPNSCPEDAINTSNNDTSDETLSDDNISTSSNSDSDTEYTSKKLRTKTKLRKNENKKSPNGQHECGQLVKTQGSTDNFQSHLNTHRITKLIQKNSTTPQLTINEMFQRTVKQNSRQKESIERALPLHVLQSESFIKLIHILNPYYELPSNKQVKAQIHQSYNYSTEHLKTLFATELKTYSLTCDLWTARSKSGYIEIMCHFVNSNYELKEIIFLANDEKSYRHTISDVTTCWNSSYIAWKRLLQIKHAIKLMEVTMNADSDSNVRKDANRLKSMMITEDEWIVLKELTMLLAPFAEITELQGVVSTNAEEIDLMDTSDVFDDIEEENIIDLDKESATITTIDGSKIKLNQPQNTNSLVNKVKEKLYMALKYYWNIPTNSSLIATLLDPRCKSMKQLKNQERDKAISLLKENYELLNTENKDIGLPNEEPNQDQMSLFSIMFGLDSTLVENEVDRYLKIEQ</sequence>
<name>A0ACA9QAZ5_9GLOM</name>
<evidence type="ECO:0000313" key="2">
    <source>
        <dbReference type="Proteomes" id="UP000789920"/>
    </source>
</evidence>
<dbReference type="Proteomes" id="UP000789920">
    <property type="component" value="Unassembled WGS sequence"/>
</dbReference>
<reference evidence="1" key="1">
    <citation type="submission" date="2021-06" db="EMBL/GenBank/DDBJ databases">
        <authorList>
            <person name="Kallberg Y."/>
            <person name="Tangrot J."/>
            <person name="Rosling A."/>
        </authorList>
    </citation>
    <scope>NUCLEOTIDE SEQUENCE</scope>
    <source>
        <strain evidence="1">MA461A</strain>
    </source>
</reference>
<feature type="non-terminal residue" evidence="1">
    <location>
        <position position="478"/>
    </location>
</feature>